<dbReference type="EMBL" id="QRDZ01000013">
    <property type="protein sequence ID" value="RED75959.1"/>
    <property type="molecule type" value="Genomic_DNA"/>
</dbReference>
<accession>A0A3D9JQ90</accession>
<dbReference type="RefSeq" id="WP_181917735.1">
    <property type="nucleotide sequence ID" value="NZ_QRDZ01000013.1"/>
</dbReference>
<proteinExistence type="predicted"/>
<evidence type="ECO:0000313" key="2">
    <source>
        <dbReference type="Proteomes" id="UP000256977"/>
    </source>
</evidence>
<keyword evidence="2" id="KW-1185">Reference proteome</keyword>
<dbReference type="AlphaFoldDB" id="A0A3D9JQ90"/>
<comment type="caution">
    <text evidence="1">The sequence shown here is derived from an EMBL/GenBank/DDBJ whole genome shotgun (WGS) entry which is preliminary data.</text>
</comment>
<organism evidence="1 2">
    <name type="scientific">Cohnella phaseoli</name>
    <dbReference type="NCBI Taxonomy" id="456490"/>
    <lineage>
        <taxon>Bacteria</taxon>
        <taxon>Bacillati</taxon>
        <taxon>Bacillota</taxon>
        <taxon>Bacilli</taxon>
        <taxon>Bacillales</taxon>
        <taxon>Paenibacillaceae</taxon>
        <taxon>Cohnella</taxon>
    </lineage>
</organism>
<gene>
    <name evidence="1" type="ORF">DFP98_11319</name>
</gene>
<sequence>MKTIKVTRKDGTMVLKKMGNSMDVINLATAFQTDRINHDGDVTEIILRV</sequence>
<dbReference type="Proteomes" id="UP000256977">
    <property type="component" value="Unassembled WGS sequence"/>
</dbReference>
<evidence type="ECO:0000313" key="1">
    <source>
        <dbReference type="EMBL" id="RED75959.1"/>
    </source>
</evidence>
<protein>
    <submittedName>
        <fullName evidence="1">Uncharacterized protein</fullName>
    </submittedName>
</protein>
<reference evidence="1 2" key="1">
    <citation type="submission" date="2018-07" db="EMBL/GenBank/DDBJ databases">
        <title>Genomic Encyclopedia of Type Strains, Phase III (KMG-III): the genomes of soil and plant-associated and newly described type strains.</title>
        <authorList>
            <person name="Whitman W."/>
        </authorList>
    </citation>
    <scope>NUCLEOTIDE SEQUENCE [LARGE SCALE GENOMIC DNA]</scope>
    <source>
        <strain evidence="1 2">CECT 7287</strain>
    </source>
</reference>
<name>A0A3D9JQ90_9BACL</name>